<feature type="transmembrane region" description="Helical" evidence="6">
    <location>
        <begin position="233"/>
        <end position="256"/>
    </location>
</feature>
<evidence type="ECO:0000256" key="4">
    <source>
        <dbReference type="ARBA" id="ARBA00022989"/>
    </source>
</evidence>
<proteinExistence type="predicted"/>
<evidence type="ECO:0000259" key="7">
    <source>
        <dbReference type="Pfam" id="PF02687"/>
    </source>
</evidence>
<dbReference type="InterPro" id="IPR038766">
    <property type="entry name" value="Membrane_comp_ABC_pdt"/>
</dbReference>
<comment type="caution">
    <text evidence="9">The sequence shown here is derived from an EMBL/GenBank/DDBJ whole genome shotgun (WGS) entry which is preliminary data.</text>
</comment>
<feature type="transmembrane region" description="Helical" evidence="6">
    <location>
        <begin position="331"/>
        <end position="355"/>
    </location>
</feature>
<dbReference type="Pfam" id="PF02687">
    <property type="entry name" value="FtsX"/>
    <property type="match status" value="2"/>
</dbReference>
<dbReference type="InterPro" id="IPR003838">
    <property type="entry name" value="ABC3_permease_C"/>
</dbReference>
<dbReference type="AlphaFoldDB" id="A0A921NR85"/>
<dbReference type="PANTHER" id="PTHR30287:SF2">
    <property type="entry name" value="BLL1001 PROTEIN"/>
    <property type="match status" value="1"/>
</dbReference>
<feature type="domain" description="ABC3 transporter permease C-terminal" evidence="7">
    <location>
        <begin position="235"/>
        <end position="358"/>
    </location>
</feature>
<dbReference type="InterPro" id="IPR025857">
    <property type="entry name" value="MacB_PCD"/>
</dbReference>
<feature type="domain" description="MacB-like periplasmic core" evidence="8">
    <location>
        <begin position="455"/>
        <end position="641"/>
    </location>
</feature>
<evidence type="ECO:0000256" key="5">
    <source>
        <dbReference type="ARBA" id="ARBA00023136"/>
    </source>
</evidence>
<feature type="transmembrane region" description="Helical" evidence="6">
    <location>
        <begin position="376"/>
        <end position="397"/>
    </location>
</feature>
<evidence type="ECO:0000256" key="3">
    <source>
        <dbReference type="ARBA" id="ARBA00022692"/>
    </source>
</evidence>
<keyword evidence="2" id="KW-1003">Cell membrane</keyword>
<reference evidence="9" key="1">
    <citation type="submission" date="2013-03" db="EMBL/GenBank/DDBJ databases">
        <title>Genome Sequence of the Profundibacterium mesophilum strain KAUST100406-0324T from Red Sea, a novel genus in the family Rhodobacteraceae.</title>
        <authorList>
            <person name="Essack M."/>
            <person name="Alam I."/>
            <person name="Lafi F."/>
            <person name="Alawi W."/>
            <person name="Kamanu F."/>
            <person name="Al-Suwailem A."/>
            <person name="Lee O.O."/>
            <person name="Xu Y."/>
            <person name="Bajic V."/>
            <person name="Qian P.-Y."/>
            <person name="Archer J."/>
        </authorList>
    </citation>
    <scope>NUCLEOTIDE SEQUENCE</scope>
    <source>
        <strain evidence="9">KAUST100406-0324</strain>
    </source>
</reference>
<feature type="transmembrane region" description="Helical" evidence="6">
    <location>
        <begin position="403"/>
        <end position="429"/>
    </location>
</feature>
<dbReference type="PANTHER" id="PTHR30287">
    <property type="entry name" value="MEMBRANE COMPONENT OF PREDICTED ABC SUPERFAMILY METABOLITE UPTAKE TRANSPORTER"/>
    <property type="match status" value="1"/>
</dbReference>
<protein>
    <submittedName>
        <fullName evidence="9">ABC transporter membrane spanning protein</fullName>
    </submittedName>
</protein>
<keyword evidence="4 6" id="KW-1133">Transmembrane helix</keyword>
<feature type="transmembrane region" description="Helical" evidence="6">
    <location>
        <begin position="276"/>
        <end position="303"/>
    </location>
</feature>
<keyword evidence="10" id="KW-1185">Reference proteome</keyword>
<evidence type="ECO:0000256" key="6">
    <source>
        <dbReference type="SAM" id="Phobius"/>
    </source>
</evidence>
<evidence type="ECO:0000256" key="1">
    <source>
        <dbReference type="ARBA" id="ARBA00004651"/>
    </source>
</evidence>
<evidence type="ECO:0000313" key="10">
    <source>
        <dbReference type="Proteomes" id="UP000698242"/>
    </source>
</evidence>
<dbReference type="Pfam" id="PF12704">
    <property type="entry name" value="MacB_PCD"/>
    <property type="match status" value="1"/>
</dbReference>
<feature type="transmembrane region" description="Helical" evidence="6">
    <location>
        <begin position="725"/>
        <end position="750"/>
    </location>
</feature>
<evidence type="ECO:0000256" key="2">
    <source>
        <dbReference type="ARBA" id="ARBA00022475"/>
    </source>
</evidence>
<feature type="transmembrane region" description="Helical" evidence="6">
    <location>
        <begin position="770"/>
        <end position="789"/>
    </location>
</feature>
<dbReference type="GO" id="GO:0005886">
    <property type="term" value="C:plasma membrane"/>
    <property type="evidence" value="ECO:0007669"/>
    <property type="project" value="UniProtKB-SubCell"/>
</dbReference>
<name>A0A921NR85_9RHOB</name>
<keyword evidence="5 6" id="KW-0472">Membrane</keyword>
<feature type="transmembrane region" description="Helical" evidence="6">
    <location>
        <begin position="675"/>
        <end position="696"/>
    </location>
</feature>
<keyword evidence="3 6" id="KW-0812">Transmembrane</keyword>
<evidence type="ECO:0000259" key="8">
    <source>
        <dbReference type="Pfam" id="PF12704"/>
    </source>
</evidence>
<feature type="domain" description="ABC3 transporter permease C-terminal" evidence="7">
    <location>
        <begin position="678"/>
        <end position="796"/>
    </location>
</feature>
<dbReference type="Proteomes" id="UP000698242">
    <property type="component" value="Unassembled WGS sequence"/>
</dbReference>
<sequence length="807" mass="84376">MIGAALGALLSHWTRRPFQLLTLVIGLATATALWSGVQAINAQARQSYADAANRLGEADLPVIEARGGGDLAQARFIALRRAGWQVAPIIEGQLASGDTAILLIGIDPLSMPPGRLPGGAGFGAEPGAGLDADFLAPPGVLLTGPETASQLEGALPVPVRAAEGMAEGRAYADIGIAQRLLNRPGRIDRMLVTGPGSLGAPSLERIAPDLAQRRPSGEDDALGRLTDSFHLNLTAFGLLAFAVGLFIVRGAIGLAFEQRRPVFRTLRALGVSRNALLGLLAAELAALALVSGAAGMGLGYLLAGLLLPDVAATLRGLYGAQVEGALSIRPAWWLAGLAIALAGTALAAAGSFWQVARLPLLAPAQPRAWALASRKLLRGQQLAALALAAAAIALALWGSGLIAGFALLGAALLAAALLLPSILQGALALGARTARGVVQDWFWADTRQQVPGLSLALMALLLALSANIGVGTMVSSFRLTFTGWLDQRLAAELYVTAPDAETAARMREYLAPRTGAILPIVQAEARIDGQPGAIYGVADHATYRRNWPLLGSVPGVWDRIAAGGSVLINEQLSRRAGLVPGDKIDLPGGRFNIAGIYSDYGNPAPQVMMGLTRFESEFPEVPQLRFALRVPPEAAADLARALRAQFGLGDDAVVDQAAVKALSLAIFERTFTVTAALNVLTLSVAGLAILTSLLTLGTMRLPQLAPVWSLGLTRARLARLELTRAILLAAITFLAAVPTGLLLAWVLLSIINVEAFGWRLPMHVFPGDWLRLGVLSLLAAALASLWPSIRIARTPPSDLLKVFANER</sequence>
<comment type="subcellular location">
    <subcellularLocation>
        <location evidence="1">Cell membrane</location>
        <topology evidence="1">Multi-pass membrane protein</topology>
    </subcellularLocation>
</comment>
<organism evidence="9 10">
    <name type="scientific">Profundibacterium mesophilum KAUST100406-0324</name>
    <dbReference type="NCBI Taxonomy" id="1037889"/>
    <lineage>
        <taxon>Bacteria</taxon>
        <taxon>Pseudomonadati</taxon>
        <taxon>Pseudomonadota</taxon>
        <taxon>Alphaproteobacteria</taxon>
        <taxon>Rhodobacterales</taxon>
        <taxon>Roseobacteraceae</taxon>
        <taxon>Profundibacterium</taxon>
    </lineage>
</organism>
<feature type="transmembrane region" description="Helical" evidence="6">
    <location>
        <begin position="450"/>
        <end position="470"/>
    </location>
</feature>
<accession>A0A921NR85</accession>
<dbReference type="EMBL" id="APKE01000001">
    <property type="protein sequence ID" value="KAF0677571.1"/>
    <property type="molecule type" value="Genomic_DNA"/>
</dbReference>
<evidence type="ECO:0000313" key="9">
    <source>
        <dbReference type="EMBL" id="KAF0677571.1"/>
    </source>
</evidence>
<gene>
    <name evidence="9" type="primary">attG</name>
    <name evidence="9" type="ORF">PMES_00076</name>
</gene>